<feature type="transmembrane region" description="Helical" evidence="1">
    <location>
        <begin position="7"/>
        <end position="27"/>
    </location>
</feature>
<gene>
    <name evidence="2" type="ORF">UU50_C0017G0012</name>
</gene>
<accession>A0A0G0VBX8</accession>
<keyword evidence="1" id="KW-0472">Membrane</keyword>
<dbReference type="EMBL" id="LCAW01000017">
    <property type="protein sequence ID" value="KKR98453.1"/>
    <property type="molecule type" value="Genomic_DNA"/>
</dbReference>
<comment type="caution">
    <text evidence="2">The sequence shown here is derived from an EMBL/GenBank/DDBJ whole genome shotgun (WGS) entry which is preliminary data.</text>
</comment>
<dbReference type="Proteomes" id="UP000033930">
    <property type="component" value="Unassembled WGS sequence"/>
</dbReference>
<name>A0A0G0VBX8_9BACT</name>
<proteinExistence type="predicted"/>
<dbReference type="AlphaFoldDB" id="A0A0G0VBX8"/>
<evidence type="ECO:0008006" key="4">
    <source>
        <dbReference type="Google" id="ProtNLM"/>
    </source>
</evidence>
<feature type="transmembrane region" description="Helical" evidence="1">
    <location>
        <begin position="33"/>
        <end position="55"/>
    </location>
</feature>
<keyword evidence="1" id="KW-0812">Transmembrane</keyword>
<protein>
    <recommendedName>
        <fullName evidence="4">DUF304 domain-containing protein</fullName>
    </recommendedName>
</protein>
<sequence length="142" mass="16390">MIYKHTQVGYLMIYVLVAVIALFGFILMQDNTLMPALIVMVLVVAILSSFTTLTVEIDNQFLRFKFGFGLFRKKFALDQIESVKAVKHKWYYGWGIRFCLVPRLWIYNVSGFDAVEITLKNGSAFRIGTDEPEKLVRSIKPR</sequence>
<organism evidence="2 3">
    <name type="scientific">Candidatus Uhrbacteria bacterium GW2011_GWC1_41_20</name>
    <dbReference type="NCBI Taxonomy" id="1618983"/>
    <lineage>
        <taxon>Bacteria</taxon>
        <taxon>Candidatus Uhriibacteriota</taxon>
    </lineage>
</organism>
<evidence type="ECO:0000313" key="3">
    <source>
        <dbReference type="Proteomes" id="UP000033930"/>
    </source>
</evidence>
<evidence type="ECO:0000313" key="2">
    <source>
        <dbReference type="EMBL" id="KKR98453.1"/>
    </source>
</evidence>
<evidence type="ECO:0000256" key="1">
    <source>
        <dbReference type="SAM" id="Phobius"/>
    </source>
</evidence>
<keyword evidence="1" id="KW-1133">Transmembrane helix</keyword>
<reference evidence="2 3" key="1">
    <citation type="journal article" date="2015" name="Nature">
        <title>rRNA introns, odd ribosomes, and small enigmatic genomes across a large radiation of phyla.</title>
        <authorList>
            <person name="Brown C.T."/>
            <person name="Hug L.A."/>
            <person name="Thomas B.C."/>
            <person name="Sharon I."/>
            <person name="Castelle C.J."/>
            <person name="Singh A."/>
            <person name="Wilkins M.J."/>
            <person name="Williams K.H."/>
            <person name="Banfield J.F."/>
        </authorList>
    </citation>
    <scope>NUCLEOTIDE SEQUENCE [LARGE SCALE GENOMIC DNA]</scope>
</reference>